<evidence type="ECO:0000313" key="3">
    <source>
        <dbReference type="Proteomes" id="UP000317315"/>
    </source>
</evidence>
<gene>
    <name evidence="2" type="ORF">SAMN06269117_10617</name>
</gene>
<keyword evidence="1" id="KW-0472">Membrane</keyword>
<organism evidence="2 3">
    <name type="scientific">Balnearium lithotrophicum</name>
    <dbReference type="NCBI Taxonomy" id="223788"/>
    <lineage>
        <taxon>Bacteria</taxon>
        <taxon>Pseudomonadati</taxon>
        <taxon>Aquificota</taxon>
        <taxon>Aquificia</taxon>
        <taxon>Desulfurobacteriales</taxon>
        <taxon>Desulfurobacteriaceae</taxon>
        <taxon>Balnearium</taxon>
    </lineage>
</organism>
<name>A0A521BMS5_9BACT</name>
<dbReference type="Proteomes" id="UP000317315">
    <property type="component" value="Unassembled WGS sequence"/>
</dbReference>
<evidence type="ECO:0000256" key="1">
    <source>
        <dbReference type="SAM" id="Phobius"/>
    </source>
</evidence>
<dbReference type="RefSeq" id="WP_142934592.1">
    <property type="nucleotide sequence ID" value="NZ_FXTM01000006.1"/>
</dbReference>
<dbReference type="AlphaFoldDB" id="A0A521BMS5"/>
<sequence length="84" mass="9113">MEKLIAVDLTVIAVCSVLITVGLIAVLIIAYRILKKMEEGVDTVNSQLKPAVIDLKRTIVSITENLKVVSGALSFVGKFKKSKK</sequence>
<proteinExistence type="predicted"/>
<feature type="transmembrane region" description="Helical" evidence="1">
    <location>
        <begin position="6"/>
        <end position="31"/>
    </location>
</feature>
<dbReference type="OrthoDB" id="15593at2"/>
<accession>A0A521BMS5</accession>
<keyword evidence="1" id="KW-1133">Transmembrane helix</keyword>
<keyword evidence="3" id="KW-1185">Reference proteome</keyword>
<reference evidence="2 3" key="1">
    <citation type="submission" date="2017-05" db="EMBL/GenBank/DDBJ databases">
        <authorList>
            <person name="Varghese N."/>
            <person name="Submissions S."/>
        </authorList>
    </citation>
    <scope>NUCLEOTIDE SEQUENCE [LARGE SCALE GENOMIC DNA]</scope>
    <source>
        <strain evidence="2 3">DSM 16304</strain>
    </source>
</reference>
<evidence type="ECO:0000313" key="2">
    <source>
        <dbReference type="EMBL" id="SMO48071.1"/>
    </source>
</evidence>
<keyword evidence="1" id="KW-0812">Transmembrane</keyword>
<dbReference type="EMBL" id="FXTM01000006">
    <property type="protein sequence ID" value="SMO48071.1"/>
    <property type="molecule type" value="Genomic_DNA"/>
</dbReference>
<protein>
    <submittedName>
        <fullName evidence="2">Uncharacterized protein</fullName>
    </submittedName>
</protein>